<gene>
    <name evidence="2" type="ORF">X943_000906</name>
</gene>
<sequence>MLHKIVDQLIKTFGREVLEQWVPLERLSITSIADPELTLTNIPLPDKLFESPSIPFVPIKSNLGRVVVKCPWKTFLNSDRNVALTVEIYDLDAVLRFKRLNEWSAEHVRGIMLSLRDVLLRKWNSMVSSFGLLSTNKGAKGSKAVALVNSLDITIHNLKIVLLDNLLYKEPFSITIEAKRVHGVSMRPDDPSLNEEEQRGIENSLLVAMWFNSSGVHMSHAIYHQEPSEAPSEQHGLFAESKCKSHSQRHPEGRDADESTCTDSSHSSDELFDDLDERGGPNGQAGTDDTHLWNFCSAPCSDLTEHEWTEKFIQEVKREDEALIRLMQGPHKTCNITPPQGLRFDLVFKNWNLAAFSVLENMSKQKRKIIQLCFSAVDKDGGNIGAYAPCFNGENPFEPFDLILTSAGSEILYNIVRYIQLVSAFRELATENIDAIPKVEDCQRYIDITSTSHWRHMEEDAKFVEEFERTVPFHILLKIKQIVHSSQNRGATANVCFIGTDCCSRQVEENGDQEYREDKSTHSYEWYERESMIRIVFSNVNLCIVPLNLAQHDCVIPSTMFQFSTFAFQSGTRCKRATYKILACKPIIRLGLVNARVKKRTFSARVILWPNRRSESLLCYPEQMFTNPCEFFDNYGSDELERCLNDTSDDRDTTLKVNMERYTDYIKHIHVMVPKVVLLFNVLVKFNALVGDGLWNANFLTLEQFIERNEKYGHPNKEVARMMMEHMEVTNSRTLCKIDLEGMILCALLQNGVKRKYAIGLDIDSIDKQSRTHCQQNVLDWFLSNDKVLNMWKYCDDIDDPFVCKRSESWKQDIGRAISKEVMPNTVYCKENFVAELDAKSLKYCGNSTSVLVPGGNAKFSMNSKVLNHLATLRRWYHNTWSVEIPREYIKDLDALNSITFEVKSVSITRDPLTELTYCTIEHATLTSLDPDGSVTDLLVTQETHVIKRSNALCIEFGNIDTRVDTRLPVFTRILRHREAIRTFIHNVITLINNMKRLAEFDQRLVSKTIDLTGNADVCRIIQQDFYTASHDLSEECNPDLLDALERKLHSVDGDKNVVFLSAATLRVSMGDEGALYEAVLHKMQFEVQGKERFRAHLNNMAVYTIGDGTKHLILSSKSSELGKEYPITLGNVENGQVVIDYTKSEPNSMNVEIRNVHHLVDMQFVSCVTKIVKQFKTTPSQDTPKRNRDILCNLMVHHSSAHYSGIGAIIDIYAVVKLEDSAVGQCLLVKLPRFHATLTKGLTQRIIAVSLLDVVFDMNRYISVYADPSDGKDGEHHPKCDAKIVNIVFELSHCAVWGFHSVEDLTNLEQQFDNVNDAAGNLEMLLHETWFNHMTVATLPSCYDEDAAVLIPLVSTQYSESARLTPLLNHMWISNWLIAASQTVDPHLCDGAAENVLKAFPKEALQQGRRSSVKAKMSAVVCDDAIVSMGDVGVVSLGVFLHCESLRNVMNLFSQCEAVRSQPKPSEKHEISAKIVKININIADIDIICSSDADINCTNTMASSLLPTTIADIPLPRKRPLAATSKFHILCIYRLQRIYLSTVADISIVLQRGVTLSLVNTLYNRIEYLQGVKQYDLFDHIDVLDDVKYQATLHFFDTNYTEGQGSIVSLNCSRMQTSMHTTLNRFDYWNDIMKRTASDEDCEVPSFIKDFKMVLQLNLTNLNVDLCLASKSIYATKLTIQQINLVDAWGKFLLEDLYDSRCTLANLGHLDEATFCNTTDQVAIRLTVMDGVSNVKVELEQTRSEIQINGISAIIGALKDMGLFKLKRKEKNENNEKKKRMKLELSLNLHELWFYPALSNDGAAMNNVLPSSGSAQIGPTDTQALQIDYKEPTPHVLKVAKEVEYHNKMTSSKAWGSGDQQKESDENVIGCLISLSVSSSKMGNYVANLKYMGLTLGNVKSVHGVKVIVDECNDILFNTLEADERILFEMRESVLKSKMLENGHIVIAFQTSKPKLSVNVDQLFKLCLLKPYIVDSAISTLRAHQTILRGKKDLEPTEDTPFVDVYDLNEEIKSVAAKYNLPILDLTNMQGSVYNVPPEVVERNRVALRGREKGSRILKKLIGYLNKLIWKDEDTQLSFSVALNDCKCVLFSVKNELVLTLNLQQMSFNLTHTAPVCNRKTIVDSTLVFNVTTYNSNLNYHDTVLKTTVATMQVAYDATNSNYMPVLDISMHVSGVAVEVNVCLLQLFNQLKNVSSMLSSEQMGITTKHEKTVKLYNELDVDVSIISSKVECKETTELMQLPIQKYTQVPDKEIYVFIKDTVFNGANNRVINLLSGQFEVVNGASSRNTGPDWIVREGKNLLFGNSNNVRSLLHMFHGQGNSTDLELNIEEICKADQSLMLIGKYHMEQTGSRLFNVPNSSGLVLMEQYISKDNNPYVILSSSIRIQNSTDIPMNIQIGNKLGYFTKVAYKLTQHAKPKENLKEMYLEPFTSSCVPLSWFGTGMMPTIAPVFDKDDITADTVPFQYLHNLLNMNQRGVSDFERVNDFVLKFRGFMALKCSVVAKEAASTDESGSCFYHFTIKIEPMVKLVNILPSDIYVVLSLNRVKLSDDPTLEAGDTSMQLNSYKVQARLKPGETMGIPFSEQKLFIRISVFGTQMDANSQKPKAVMEGFEYVSPIFQIYLPTVGTASIVKLLRIYKGSVTALMDNSIDRQANGFQVFEDHLKSMYITMDLSRNDIRVWWPFIFENISSTPLIINGYLLEPMARFHGNLSDASNCRIRALLYTNGCGEQGKHAMYSMSRCVKLNVTSTTDFRPPINLVVPLKRSSMTHASIADTGLNVDGVLESFINTNHLPYARRYLPHEYGNNEEQSFVNDATEDDVDEVTDLDAASNNNAFICLGSTVRYAEYPYNMCKIVSVTNLYTFVNRLPFTICVRGTPEEHQRVQTGSSEVASDVVIMPGESGVLNSPFQGAYIIKMENDISSGIFSLHYPRLPYVFQLELNSNNITYSTIATRGLLVQVNVISGAFEGSKMPYSYNGYYFVLSFPHKPQYQILNLTTYTLAYTVPENMKSMESKLVDSYESYEPTWLRTPMNKIGILPSTCITHYVPAANSKSLEVLQVCLKVLYVEACEWHIQQVDFASEGYQVIKFINEGNACIIYTTIMIRSNGTRIITVVDSKPAAIELNRLGGVSMSMVPRLQWSYINFSFLTPRITVTLSTKRKVILALHLTNAALGLSITPSKSTQAERDSRESREVELSKSAVIELDGVIQSIHIDHFVQGYIPVILKSSAKRSSLNDSFLHLRISSSNYMALGLPVYALIQVKLSPLSINIEMCVIEQLIESIEGMLKLPIGNIVADAKAGASTNPLVVPQPKWVEMEPAPPVYIRRLMVEPINLILAIRTSSLQLAHQTMRILDALPLDTPCVCVHFAKEERAYLIVGWRELMHSLRNSYLRQLIRQSLPSAWLSNSFAILHGLVKGLVFLVVQPVQSAARFKNVLEGFSVGICNGIMLSTLYIAGGTAQSIGHFLNIFHKIIGGHRSNPQGVLDAIWLGLNVLLLHVLYRPWKRLIGDFLNSKSRGDGFFKTSMGLVLNLARCAVSPIIGAVNMAITIVEGFSNVLLGDFEQFTHVYESEQLDKGTSTNPSFTDKQSDVKEMAGSQNTFVKRMKTSIGLRRKVN</sequence>
<protein>
    <recommendedName>
        <fullName evidence="4">Chorein N-terminal domain-containing protein</fullName>
    </recommendedName>
</protein>
<reference evidence="2" key="2">
    <citation type="submission" date="2021-05" db="EMBL/GenBank/DDBJ databases">
        <authorList>
            <person name="Pain A."/>
        </authorList>
    </citation>
    <scope>NUCLEOTIDE SEQUENCE</scope>
    <source>
        <strain evidence="2">1802A</strain>
    </source>
</reference>
<organism evidence="2 3">
    <name type="scientific">Babesia divergens</name>
    <dbReference type="NCBI Taxonomy" id="32595"/>
    <lineage>
        <taxon>Eukaryota</taxon>
        <taxon>Sar</taxon>
        <taxon>Alveolata</taxon>
        <taxon>Apicomplexa</taxon>
        <taxon>Aconoidasida</taxon>
        <taxon>Piroplasmida</taxon>
        <taxon>Babesiidae</taxon>
        <taxon>Babesia</taxon>
    </lineage>
</organism>
<proteinExistence type="predicted"/>
<reference evidence="2" key="1">
    <citation type="journal article" date="2014" name="Nucleic Acids Res.">
        <title>The evolutionary dynamics of variant antigen genes in Babesia reveal a history of genomic innovation underlying host-parasite interaction.</title>
        <authorList>
            <person name="Jackson A.P."/>
            <person name="Otto T.D."/>
            <person name="Darby A."/>
            <person name="Ramaprasad A."/>
            <person name="Xia D."/>
            <person name="Echaide I.E."/>
            <person name="Farber M."/>
            <person name="Gahlot S."/>
            <person name="Gamble J."/>
            <person name="Gupta D."/>
            <person name="Gupta Y."/>
            <person name="Jackson L."/>
            <person name="Malandrin L."/>
            <person name="Malas T.B."/>
            <person name="Moussa E."/>
            <person name="Nair M."/>
            <person name="Reid A.J."/>
            <person name="Sanders M."/>
            <person name="Sharma J."/>
            <person name="Tracey A."/>
            <person name="Quail M.A."/>
            <person name="Weir W."/>
            <person name="Wastling J.M."/>
            <person name="Hall N."/>
            <person name="Willadsen P."/>
            <person name="Lingelbach K."/>
            <person name="Shiels B."/>
            <person name="Tait A."/>
            <person name="Berriman M."/>
            <person name="Allred D.R."/>
            <person name="Pain A."/>
        </authorList>
    </citation>
    <scope>NUCLEOTIDE SEQUENCE</scope>
    <source>
        <strain evidence="2">1802A</strain>
    </source>
</reference>
<accession>A0AAD9GF85</accession>
<dbReference type="EMBL" id="JAHBMH010000033">
    <property type="protein sequence ID" value="KAK1937307.1"/>
    <property type="molecule type" value="Genomic_DNA"/>
</dbReference>
<comment type="caution">
    <text evidence="2">The sequence shown here is derived from an EMBL/GenBank/DDBJ whole genome shotgun (WGS) entry which is preliminary data.</text>
</comment>
<name>A0AAD9GF85_BABDI</name>
<evidence type="ECO:0000313" key="2">
    <source>
        <dbReference type="EMBL" id="KAK1937307.1"/>
    </source>
</evidence>
<dbReference type="Proteomes" id="UP001195914">
    <property type="component" value="Unassembled WGS sequence"/>
</dbReference>
<evidence type="ECO:0000256" key="1">
    <source>
        <dbReference type="SAM" id="MobiDB-lite"/>
    </source>
</evidence>
<evidence type="ECO:0008006" key="4">
    <source>
        <dbReference type="Google" id="ProtNLM"/>
    </source>
</evidence>
<feature type="region of interest" description="Disordered" evidence="1">
    <location>
        <begin position="225"/>
        <end position="288"/>
    </location>
</feature>
<keyword evidence="3" id="KW-1185">Reference proteome</keyword>
<evidence type="ECO:0000313" key="3">
    <source>
        <dbReference type="Proteomes" id="UP001195914"/>
    </source>
</evidence>